<keyword evidence="2" id="KW-0812">Transmembrane</keyword>
<keyword evidence="2" id="KW-1133">Transmembrane helix</keyword>
<feature type="region of interest" description="Disordered" evidence="1">
    <location>
        <begin position="365"/>
        <end position="428"/>
    </location>
</feature>
<protein>
    <submittedName>
        <fullName evidence="3">Uncharacterized protein</fullName>
    </submittedName>
</protein>
<feature type="compositionally biased region" description="Acidic residues" evidence="1">
    <location>
        <begin position="374"/>
        <end position="387"/>
    </location>
</feature>
<feature type="transmembrane region" description="Helical" evidence="2">
    <location>
        <begin position="231"/>
        <end position="256"/>
    </location>
</feature>
<proteinExistence type="predicted"/>
<feature type="region of interest" description="Disordered" evidence="1">
    <location>
        <begin position="472"/>
        <end position="541"/>
    </location>
</feature>
<feature type="transmembrane region" description="Helical" evidence="2">
    <location>
        <begin position="109"/>
        <end position="129"/>
    </location>
</feature>
<reference evidence="3" key="1">
    <citation type="submission" date="2021-01" db="EMBL/GenBank/DDBJ databases">
        <authorList>
            <person name="Corre E."/>
            <person name="Pelletier E."/>
            <person name="Niang G."/>
            <person name="Scheremetjew M."/>
            <person name="Finn R."/>
            <person name="Kale V."/>
            <person name="Holt S."/>
            <person name="Cochrane G."/>
            <person name="Meng A."/>
            <person name="Brown T."/>
            <person name="Cohen L."/>
        </authorList>
    </citation>
    <scope>NUCLEOTIDE SEQUENCE</scope>
    <source>
        <strain evidence="3">CCAP 1951/1</strain>
    </source>
</reference>
<evidence type="ECO:0000256" key="2">
    <source>
        <dbReference type="SAM" id="Phobius"/>
    </source>
</evidence>
<gene>
    <name evidence="3" type="ORF">NDES1114_LOCUS651</name>
    <name evidence="4" type="ORF">NDES1114_LOCUS652</name>
</gene>
<dbReference type="EMBL" id="HBGF01000913">
    <property type="protein sequence ID" value="CAD9088827.1"/>
    <property type="molecule type" value="Transcribed_RNA"/>
</dbReference>
<evidence type="ECO:0000313" key="4">
    <source>
        <dbReference type="EMBL" id="CAD9088828.1"/>
    </source>
</evidence>
<dbReference type="AlphaFoldDB" id="A0A6U4NWT1"/>
<organism evidence="3">
    <name type="scientific">Neobodo designis</name>
    <name type="common">Flagellated protozoan</name>
    <name type="synonym">Bodo designis</name>
    <dbReference type="NCBI Taxonomy" id="312471"/>
    <lineage>
        <taxon>Eukaryota</taxon>
        <taxon>Discoba</taxon>
        <taxon>Euglenozoa</taxon>
        <taxon>Kinetoplastea</taxon>
        <taxon>Metakinetoplastina</taxon>
        <taxon>Neobodonida</taxon>
        <taxon>Neobodo</taxon>
    </lineage>
</organism>
<feature type="transmembrane region" description="Helical" evidence="2">
    <location>
        <begin position="327"/>
        <end position="357"/>
    </location>
</feature>
<feature type="transmembrane region" description="Helical" evidence="2">
    <location>
        <begin position="34"/>
        <end position="50"/>
    </location>
</feature>
<feature type="transmembrane region" description="Helical" evidence="2">
    <location>
        <begin position="71"/>
        <end position="89"/>
    </location>
</feature>
<dbReference type="EMBL" id="HBGF01000914">
    <property type="protein sequence ID" value="CAD9088828.1"/>
    <property type="molecule type" value="Transcribed_RNA"/>
</dbReference>
<keyword evidence="2" id="KW-0472">Membrane</keyword>
<feature type="compositionally biased region" description="Polar residues" evidence="1">
    <location>
        <begin position="413"/>
        <end position="423"/>
    </location>
</feature>
<accession>A0A6U4NWT1</accession>
<sequence length="541" mass="60600">MSGLSAVTPAPSTELPTIYRSGDLVLQNPQETCIIFVSVILISALLEFALQRIGNVSNKYARTLVNTMSQEVTIIGVLALFLMFSVSVIPRRLITPLYVSLFSWANMSLFFMATLFVLTVISQFLWAAVDARLWKSFEEGRMDSEELGALGYRERIYKQLQDLYRIRLERRTGIPATSLPFYEYTSTTLRRQLVRVSNLSYRTWLSLSVVVLANLLRTMLTPFKKRTEEHIFYNALMFVFVIGWGTFLVYAAFVALQQRRLLKYAAGELVPDEGDATRLLPFGTPKRGLEFLQVVVMTFNWYVTLFITGNAKQIRDMDSAWRLSVAYALFAAPVLVFWVTLPWVFLSGAMLTTIGAMKKREAERLSKVHKGEANDSESDEDSDDDDGGGVPPPKGRKKASETGSGKNGRVRSHSQASGSTTTAAMARPAWLEEDDDWDGMRTLVPGSRPARAVEMDRAFYSHVNTDRVRRMLSRHGDPAVSQIVRAPDDDAGPGVVDDDDDGPSVPRGKPVWWEPGDDDQPTTASGRTRADSTRPQPPNRR</sequence>
<feature type="transmembrane region" description="Helical" evidence="2">
    <location>
        <begin position="288"/>
        <end position="307"/>
    </location>
</feature>
<evidence type="ECO:0000313" key="3">
    <source>
        <dbReference type="EMBL" id="CAD9088827.1"/>
    </source>
</evidence>
<name>A0A6U4NWT1_NEODS</name>
<evidence type="ECO:0000256" key="1">
    <source>
        <dbReference type="SAM" id="MobiDB-lite"/>
    </source>
</evidence>